<protein>
    <recommendedName>
        <fullName evidence="3">histidinol-phosphatase</fullName>
        <ecNumber evidence="3">3.1.3.15</ecNumber>
    </recommendedName>
</protein>
<keyword evidence="4" id="KW-0028">Amino-acid biosynthesis</keyword>
<evidence type="ECO:0000259" key="8">
    <source>
        <dbReference type="Pfam" id="PF02811"/>
    </source>
</evidence>
<evidence type="ECO:0000256" key="5">
    <source>
        <dbReference type="ARBA" id="ARBA00022801"/>
    </source>
</evidence>
<dbReference type="UniPathway" id="UPA00031">
    <property type="reaction ID" value="UER00013"/>
</dbReference>
<dbReference type="GO" id="GO:0004401">
    <property type="term" value="F:histidinol-phosphatase activity"/>
    <property type="evidence" value="ECO:0007669"/>
    <property type="project" value="UniProtKB-EC"/>
</dbReference>
<keyword evidence="6" id="KW-0368">Histidine biosynthesis</keyword>
<evidence type="ECO:0000256" key="6">
    <source>
        <dbReference type="ARBA" id="ARBA00023102"/>
    </source>
</evidence>
<dbReference type="InterPro" id="IPR010140">
    <property type="entry name" value="Histidinol_P_phosphatase_HisJ"/>
</dbReference>
<feature type="domain" description="PHP" evidence="8">
    <location>
        <begin position="23"/>
        <end position="213"/>
    </location>
</feature>
<reference evidence="9" key="1">
    <citation type="submission" date="2018-05" db="EMBL/GenBank/DDBJ databases">
        <authorList>
            <person name="Lanie J.A."/>
            <person name="Ng W.-L."/>
            <person name="Kazmierczak K.M."/>
            <person name="Andrzejewski T.M."/>
            <person name="Davidsen T.M."/>
            <person name="Wayne K.J."/>
            <person name="Tettelin H."/>
            <person name="Glass J.I."/>
            <person name="Rusch D."/>
            <person name="Podicherti R."/>
            <person name="Tsui H.-C.T."/>
            <person name="Winkler M.E."/>
        </authorList>
    </citation>
    <scope>NUCLEOTIDE SEQUENCE</scope>
</reference>
<comment type="catalytic activity">
    <reaction evidence="7">
        <text>L-histidinol phosphate + H2O = L-histidinol + phosphate</text>
        <dbReference type="Rhea" id="RHEA:14465"/>
        <dbReference type="ChEBI" id="CHEBI:15377"/>
        <dbReference type="ChEBI" id="CHEBI:43474"/>
        <dbReference type="ChEBI" id="CHEBI:57699"/>
        <dbReference type="ChEBI" id="CHEBI:57980"/>
        <dbReference type="EC" id="3.1.3.15"/>
    </reaction>
</comment>
<dbReference type="Gene3D" id="3.20.20.140">
    <property type="entry name" value="Metal-dependent hydrolases"/>
    <property type="match status" value="1"/>
</dbReference>
<evidence type="ECO:0000313" key="9">
    <source>
        <dbReference type="EMBL" id="SVA93728.1"/>
    </source>
</evidence>
<organism evidence="9">
    <name type="scientific">marine metagenome</name>
    <dbReference type="NCBI Taxonomy" id="408172"/>
    <lineage>
        <taxon>unclassified sequences</taxon>
        <taxon>metagenomes</taxon>
        <taxon>ecological metagenomes</taxon>
    </lineage>
</organism>
<dbReference type="SUPFAM" id="SSF89550">
    <property type="entry name" value="PHP domain-like"/>
    <property type="match status" value="1"/>
</dbReference>
<dbReference type="Pfam" id="PF02811">
    <property type="entry name" value="PHP"/>
    <property type="match status" value="1"/>
</dbReference>
<dbReference type="NCBIfam" id="NF005596">
    <property type="entry name" value="PRK07328.1"/>
    <property type="match status" value="1"/>
</dbReference>
<gene>
    <name evidence="9" type="ORF">METZ01_LOCUS146582</name>
</gene>
<dbReference type="GO" id="GO:0005737">
    <property type="term" value="C:cytoplasm"/>
    <property type="evidence" value="ECO:0007669"/>
    <property type="project" value="TreeGrafter"/>
</dbReference>
<evidence type="ECO:0000256" key="3">
    <source>
        <dbReference type="ARBA" id="ARBA00013085"/>
    </source>
</evidence>
<sequence length="283" mass="32194">MSIKSLHAVRLNGYSPHMSLPADYHMHTPLCRHAKGEPTEYATRALELGLPEIGFSDHSPVEHDDQDDWRMLACELSEYVAKVEHARATHPTLPIRLGLEVDFIPGHEPWIKEMASRHDWDYFIGSVHYISGKWDFDNPKRLAEWAEHDVDEVWTDYFTRLTNAAASGLFQIIGHPDLPKKFNHRPTRDITGLYLNFLAACESTDTCIELNTAGLRRDCAEIYPNLEFLKLAKSSNLQITFGSDAHATHEVGMNLNDAATLARECGYEQYCRFSRLEKIAVAL</sequence>
<dbReference type="PANTHER" id="PTHR21039">
    <property type="entry name" value="HISTIDINOL PHOSPHATASE-RELATED"/>
    <property type="match status" value="1"/>
</dbReference>
<dbReference type="EC" id="3.1.3.15" evidence="3"/>
<dbReference type="NCBIfam" id="TIGR01856">
    <property type="entry name" value="hisJ_fam"/>
    <property type="match status" value="1"/>
</dbReference>
<dbReference type="InterPro" id="IPR004013">
    <property type="entry name" value="PHP_dom"/>
</dbReference>
<accession>A0A381ZWQ0</accession>
<proteinExistence type="inferred from homology"/>
<dbReference type="InterPro" id="IPR016195">
    <property type="entry name" value="Pol/histidinol_Pase-like"/>
</dbReference>
<name>A0A381ZWQ0_9ZZZZ</name>
<dbReference type="GO" id="GO:0000105">
    <property type="term" value="P:L-histidine biosynthetic process"/>
    <property type="evidence" value="ECO:0007669"/>
    <property type="project" value="UniProtKB-UniPathway"/>
</dbReference>
<comment type="similarity">
    <text evidence="2">Belongs to the PHP hydrolase family. HisK subfamily.</text>
</comment>
<dbReference type="CDD" id="cd12110">
    <property type="entry name" value="PHP_HisPPase_Hisj_like"/>
    <property type="match status" value="1"/>
</dbReference>
<evidence type="ECO:0000256" key="7">
    <source>
        <dbReference type="ARBA" id="ARBA00049158"/>
    </source>
</evidence>
<dbReference type="EMBL" id="UINC01022979">
    <property type="protein sequence ID" value="SVA93728.1"/>
    <property type="molecule type" value="Genomic_DNA"/>
</dbReference>
<evidence type="ECO:0000256" key="2">
    <source>
        <dbReference type="ARBA" id="ARBA00009152"/>
    </source>
</evidence>
<keyword evidence="5" id="KW-0378">Hydrolase</keyword>
<comment type="pathway">
    <text evidence="1">Amino-acid biosynthesis; L-histidine biosynthesis; L-histidine from 5-phospho-alpha-D-ribose 1-diphosphate: step 8/9.</text>
</comment>
<dbReference type="AlphaFoldDB" id="A0A381ZWQ0"/>
<evidence type="ECO:0000256" key="4">
    <source>
        <dbReference type="ARBA" id="ARBA00022605"/>
    </source>
</evidence>
<dbReference type="PANTHER" id="PTHR21039:SF0">
    <property type="entry name" value="HISTIDINOL-PHOSPHATASE"/>
    <property type="match status" value="1"/>
</dbReference>
<evidence type="ECO:0000256" key="1">
    <source>
        <dbReference type="ARBA" id="ARBA00004970"/>
    </source>
</evidence>